<dbReference type="EMBL" id="KI894033">
    <property type="protein sequence ID" value="OBR83455.1"/>
    <property type="molecule type" value="Genomic_DNA"/>
</dbReference>
<dbReference type="EMBL" id="CP144536">
    <property type="protein sequence ID" value="WWC63113.1"/>
    <property type="molecule type" value="Genomic_DNA"/>
</dbReference>
<sequence length="710" mass="82127">MGHEFVNKNYYISSKTGSTPFQRTWRQSTPLEKLLWYLYVVPLTCLLICLGLIMTVPFLFVRRTRPRLPESEAIDPVYNAKGRNRTQNQAGRKHEWFGEGKVFPIFMVLCPIGRGPGTHRRIWEMFEIFLNVYTMTLKQGLQVGGCLSAVIIGYMQIRMVVHDLDNPLVVDYSEQAQISNSDPADRLRSDPDCAYGVGLGIANWASGKEPLAWYAIYHIFLVILCICLFGDELLNVRFGCFAPQWNRAGVGYTTMFLAVATLSTSPNWDYPETVQFRYIILMLIFFLGLYNVLRTMITTNGCGVTGYKETDSRIGRKPLRFWTPEQWKSEWFRTNFIPDTGKGSYVWTEGLQHYIGDWNFPHRKRTLESIQRQIERQQEIDPNYDDARLQKVYQKHEKEIQWQRGRMSRVAIHGGPRKMPPNLKAEVDAMKRIHVGEIPKYDDPNLKLTDEELQKIDEQITADLEKDKGYFGIANWRPSVRVYAWWWFDVRRIYCIFCGVGLFALRIALCCFDLSAGTFYAYLEEYTKARDTWKIHGGPDETLCQYYKGSSVPIFILPGGKSYTGVIAMYVCFGMWNTFLLGMCLGVIMVAISNNMWWGMHLGLLGPIPLPITLIGPRMTSMSMGLTLGFVAIATLQQGFFYHNDFGIIATKIFCYASIVGMVLSLFPNEPLRPDIIRAPFWPWTSRFAFRRMDRKKWKYGFRDNLDMYT</sequence>
<feature type="transmembrane region" description="Helical" evidence="1">
    <location>
        <begin position="646"/>
        <end position="667"/>
    </location>
</feature>
<dbReference type="AlphaFoldDB" id="A0A1A6A072"/>
<evidence type="ECO:0000313" key="4">
    <source>
        <dbReference type="Proteomes" id="UP000078595"/>
    </source>
</evidence>
<feature type="transmembrane region" description="Helical" evidence="1">
    <location>
        <begin position="36"/>
        <end position="61"/>
    </location>
</feature>
<dbReference type="OrthoDB" id="2560567at2759"/>
<name>A0A1A6A072_9TREE</name>
<accession>A0A1A6A072</accession>
<dbReference type="RefSeq" id="XP_018261297.1">
    <property type="nucleotide sequence ID" value="XM_018409025.1"/>
</dbReference>
<keyword evidence="1" id="KW-1133">Transmembrane helix</keyword>
<evidence type="ECO:0000313" key="2">
    <source>
        <dbReference type="EMBL" id="OBR83455.1"/>
    </source>
</evidence>
<feature type="transmembrane region" description="Helical" evidence="1">
    <location>
        <begin position="274"/>
        <end position="293"/>
    </location>
</feature>
<reference evidence="3" key="3">
    <citation type="submission" date="2024-02" db="EMBL/GenBank/DDBJ databases">
        <title>Comparative genomics of Cryptococcus and Kwoniella reveals pathogenesis evolution and contrasting modes of karyotype evolution via chromosome fusion or intercentromeric recombination.</title>
        <authorList>
            <person name="Coelho M.A."/>
            <person name="David-Palma M."/>
            <person name="Shea T."/>
            <person name="Bowers K."/>
            <person name="McGinley-Smith S."/>
            <person name="Mohammad A.W."/>
            <person name="Gnirke A."/>
            <person name="Yurkov A.M."/>
            <person name="Nowrousian M."/>
            <person name="Sun S."/>
            <person name="Cuomo C.A."/>
            <person name="Heitman J."/>
        </authorList>
    </citation>
    <scope>NUCLEOTIDE SEQUENCE</scope>
    <source>
        <strain evidence="3">CBS 10117</strain>
    </source>
</reference>
<feature type="transmembrane region" description="Helical" evidence="1">
    <location>
        <begin position="493"/>
        <end position="523"/>
    </location>
</feature>
<reference evidence="3" key="2">
    <citation type="submission" date="2013-07" db="EMBL/GenBank/DDBJ databases">
        <authorList>
            <consortium name="The Broad Institute Genome Sequencing Platform"/>
            <person name="Cuomo C."/>
            <person name="Litvintseva A."/>
            <person name="Chen Y."/>
            <person name="Heitman J."/>
            <person name="Sun S."/>
            <person name="Springer D."/>
            <person name="Dromer F."/>
            <person name="Young S.K."/>
            <person name="Zeng Q."/>
            <person name="Gargeya S."/>
            <person name="Fitzgerald M."/>
            <person name="Abouelleil A."/>
            <person name="Alvarado L."/>
            <person name="Berlin A.M."/>
            <person name="Chapman S.B."/>
            <person name="Dewar J."/>
            <person name="Goldberg J."/>
            <person name="Griggs A."/>
            <person name="Gujja S."/>
            <person name="Hansen M."/>
            <person name="Howarth C."/>
            <person name="Imamovic A."/>
            <person name="Larimer J."/>
            <person name="McCowan C."/>
            <person name="Murphy C."/>
            <person name="Pearson M."/>
            <person name="Priest M."/>
            <person name="Roberts A."/>
            <person name="Saif S."/>
            <person name="Shea T."/>
            <person name="Sykes S."/>
            <person name="Wortman J."/>
            <person name="Nusbaum C."/>
            <person name="Birren B."/>
        </authorList>
    </citation>
    <scope>NUCLEOTIDE SEQUENCE</scope>
    <source>
        <strain evidence="3">CBS 10117</strain>
    </source>
</reference>
<dbReference type="GeneID" id="28969433"/>
<keyword evidence="4" id="KW-1185">Reference proteome</keyword>
<reference evidence="2" key="1">
    <citation type="submission" date="2013-07" db="EMBL/GenBank/DDBJ databases">
        <title>The Genome Sequence of Cryptococcus dejecticola CBS10117.</title>
        <authorList>
            <consortium name="The Broad Institute Genome Sequencing Platform"/>
            <person name="Cuomo C."/>
            <person name="Litvintseva A."/>
            <person name="Chen Y."/>
            <person name="Heitman J."/>
            <person name="Sun S."/>
            <person name="Springer D."/>
            <person name="Dromer F."/>
            <person name="Young S.K."/>
            <person name="Zeng Q."/>
            <person name="Gargeya S."/>
            <person name="Fitzgerald M."/>
            <person name="Abouelleil A."/>
            <person name="Alvarado L."/>
            <person name="Berlin A.M."/>
            <person name="Chapman S.B."/>
            <person name="Dewar J."/>
            <person name="Goldberg J."/>
            <person name="Griggs A."/>
            <person name="Gujja S."/>
            <person name="Hansen M."/>
            <person name="Howarth C."/>
            <person name="Imamovic A."/>
            <person name="Larimer J."/>
            <person name="McCowan C."/>
            <person name="Murphy C."/>
            <person name="Pearson M."/>
            <person name="Priest M."/>
            <person name="Roberts A."/>
            <person name="Saif S."/>
            <person name="Shea T."/>
            <person name="Sykes S."/>
            <person name="Wortman J."/>
            <person name="Nusbaum C."/>
            <person name="Birren B."/>
        </authorList>
    </citation>
    <scope>NUCLEOTIDE SEQUENCE [LARGE SCALE GENOMIC DNA]</scope>
    <source>
        <strain evidence="2">CBS 10117</strain>
    </source>
</reference>
<organism evidence="2">
    <name type="scientific">Kwoniella dejecticola CBS 10117</name>
    <dbReference type="NCBI Taxonomy" id="1296121"/>
    <lineage>
        <taxon>Eukaryota</taxon>
        <taxon>Fungi</taxon>
        <taxon>Dikarya</taxon>
        <taxon>Basidiomycota</taxon>
        <taxon>Agaricomycotina</taxon>
        <taxon>Tremellomycetes</taxon>
        <taxon>Tremellales</taxon>
        <taxon>Cryptococcaceae</taxon>
        <taxon>Kwoniella</taxon>
    </lineage>
</organism>
<dbReference type="Proteomes" id="UP000078595">
    <property type="component" value="Chromosome 7"/>
</dbReference>
<feature type="transmembrane region" description="Helical" evidence="1">
    <location>
        <begin position="140"/>
        <end position="157"/>
    </location>
</feature>
<evidence type="ECO:0000256" key="1">
    <source>
        <dbReference type="SAM" id="Phobius"/>
    </source>
</evidence>
<feature type="transmembrane region" description="Helical" evidence="1">
    <location>
        <begin position="211"/>
        <end position="229"/>
    </location>
</feature>
<evidence type="ECO:0000313" key="3">
    <source>
        <dbReference type="EMBL" id="WWC63113.1"/>
    </source>
</evidence>
<keyword evidence="1" id="KW-0812">Transmembrane</keyword>
<keyword evidence="1" id="KW-0472">Membrane</keyword>
<proteinExistence type="predicted"/>
<gene>
    <name evidence="2" type="ORF">I303_05734</name>
    <name evidence="3" type="ORF">I303_105713</name>
</gene>
<dbReference type="KEGG" id="kdj:28969433"/>
<dbReference type="VEuPathDB" id="FungiDB:I303_05734"/>
<protein>
    <submittedName>
        <fullName evidence="2">Uncharacterized protein</fullName>
    </submittedName>
</protein>
<feature type="transmembrane region" description="Helical" evidence="1">
    <location>
        <begin position="567"/>
        <end position="592"/>
    </location>
</feature>
<feature type="transmembrane region" description="Helical" evidence="1">
    <location>
        <begin position="250"/>
        <end position="268"/>
    </location>
</feature>